<feature type="transmembrane region" description="Helical" evidence="15">
    <location>
        <begin position="519"/>
        <end position="539"/>
    </location>
</feature>
<dbReference type="GO" id="GO:0046872">
    <property type="term" value="F:metal ion binding"/>
    <property type="evidence" value="ECO:0007669"/>
    <property type="project" value="UniProtKB-KW"/>
</dbReference>
<dbReference type="EMBL" id="JBJQOH010000007">
    <property type="protein sequence ID" value="KAL3681130.1"/>
    <property type="molecule type" value="Genomic_DNA"/>
</dbReference>
<evidence type="ECO:0000256" key="12">
    <source>
        <dbReference type="ARBA" id="ARBA00023014"/>
    </source>
</evidence>
<dbReference type="InterPro" id="IPR017941">
    <property type="entry name" value="Rieske_2Fe-2S"/>
</dbReference>
<dbReference type="Gene3D" id="2.102.10.10">
    <property type="entry name" value="Rieske [2Fe-2S] iron-sulphur domain"/>
    <property type="match status" value="1"/>
</dbReference>
<comment type="subcellular location">
    <subcellularLocation>
        <location evidence="2">Membrane</location>
    </subcellularLocation>
    <subcellularLocation>
        <location evidence="1">Plastid</location>
        <location evidence="1">Chloroplast</location>
    </subcellularLocation>
</comment>
<dbReference type="Gene3D" id="3.90.380.10">
    <property type="entry name" value="Naphthalene 1,2-dioxygenase Alpha Subunit, Chain A, domain 1"/>
    <property type="match status" value="1"/>
</dbReference>
<keyword evidence="4" id="KW-0934">Plastid</keyword>
<evidence type="ECO:0000256" key="8">
    <source>
        <dbReference type="ARBA" id="ARBA00022946"/>
    </source>
</evidence>
<evidence type="ECO:0000256" key="9">
    <source>
        <dbReference type="ARBA" id="ARBA00022989"/>
    </source>
</evidence>
<comment type="caution">
    <text evidence="17">The sequence shown here is derived from an EMBL/GenBank/DDBJ whole genome shotgun (WGS) entry which is preliminary data.</text>
</comment>
<reference evidence="17 18" key="1">
    <citation type="submission" date="2024-09" db="EMBL/GenBank/DDBJ databases">
        <title>Chromosome-scale assembly of Riccia sorocarpa.</title>
        <authorList>
            <person name="Paukszto L."/>
        </authorList>
    </citation>
    <scope>NUCLEOTIDE SEQUENCE [LARGE SCALE GENOMIC DNA]</scope>
    <source>
        <strain evidence="17">LP-2024</strain>
        <tissue evidence="17">Aerial parts of the thallus</tissue>
    </source>
</reference>
<keyword evidence="11" id="KW-0408">Iron</keyword>
<name>A0ABD3GSS0_9MARC</name>
<evidence type="ECO:0000256" key="10">
    <source>
        <dbReference type="ARBA" id="ARBA00023002"/>
    </source>
</evidence>
<dbReference type="PANTHER" id="PTHR21266:SF32">
    <property type="entry name" value="CHOLESTEROL 7-DESATURASE NVD"/>
    <property type="match status" value="1"/>
</dbReference>
<dbReference type="AlphaFoldDB" id="A0ABD3GSS0"/>
<dbReference type="SUPFAM" id="SSF50022">
    <property type="entry name" value="ISP domain"/>
    <property type="match status" value="1"/>
</dbReference>
<gene>
    <name evidence="17" type="ORF">R1sor_024086</name>
</gene>
<sequence>MESVAAKLGTGLGLKSLTTHSTFKAHSRRTNFPTFVRPLKLRRSGRRHVGPRASKTDVVSPEKGNKGPSNREVRGFWDTVEEGADAQPKGESFNWLEQWYPISVLKHMDKKQPYAETILGRDLVVWWDRNAGRWQVFDDMCPHRLAPLSEGRIHESGHLQCSYHGWTFNSCGSCTMIPHLDKGKEKALNDKRACVKVYVSKEQHGIIWVWMDTAEGAEQRAAANPPPSIPVLDDPNFVVDIGMSNVNYGWEMLIENLTDPAHVAFAHHGLQGNRNLARPIDFRIEDSDIQGFVAKRDRGNRLVFQAPTVALMDFFLPPPQPPKGHPLALKLREWIMSRKKNKEGEPKPQLSLVLLCVPVAPGKSKMIFAFPRNVGKLSFRLTPRWFGHLIHMAVIDGDYVLLTKLEQKLAELGGNTEKLYYTPASADVCILEFRKWFRRYAKSQIDFGPKSSATLPPAPPRKILLDRHDGHVARCKICQGAATNFKRLVTVLQVLPFAAVGLVAVAALNSWRGISRFSVPLVCLAVASAVASKLLSQWIKKVYEYHDYNHALVK</sequence>
<feature type="compositionally biased region" description="Basic and acidic residues" evidence="14">
    <location>
        <begin position="63"/>
        <end position="73"/>
    </location>
</feature>
<evidence type="ECO:0000259" key="16">
    <source>
        <dbReference type="PROSITE" id="PS51296"/>
    </source>
</evidence>
<keyword evidence="13 15" id="KW-0472">Membrane</keyword>
<dbReference type="Pfam" id="PF00355">
    <property type="entry name" value="Rieske"/>
    <property type="match status" value="1"/>
</dbReference>
<keyword evidence="5 15" id="KW-0812">Transmembrane</keyword>
<keyword evidence="12" id="KW-0411">Iron-sulfur</keyword>
<keyword evidence="7" id="KW-0479">Metal-binding</keyword>
<dbReference type="GO" id="GO:0009507">
    <property type="term" value="C:chloroplast"/>
    <property type="evidence" value="ECO:0007669"/>
    <property type="project" value="UniProtKB-SubCell"/>
</dbReference>
<evidence type="ECO:0000256" key="7">
    <source>
        <dbReference type="ARBA" id="ARBA00022723"/>
    </source>
</evidence>
<dbReference type="GO" id="GO:0016491">
    <property type="term" value="F:oxidoreductase activity"/>
    <property type="evidence" value="ECO:0007669"/>
    <property type="project" value="UniProtKB-KW"/>
</dbReference>
<keyword evidence="9 15" id="KW-1133">Transmembrane helix</keyword>
<keyword evidence="6" id="KW-0001">2Fe-2S</keyword>
<organism evidence="17 18">
    <name type="scientific">Riccia sorocarpa</name>
    <dbReference type="NCBI Taxonomy" id="122646"/>
    <lineage>
        <taxon>Eukaryota</taxon>
        <taxon>Viridiplantae</taxon>
        <taxon>Streptophyta</taxon>
        <taxon>Embryophyta</taxon>
        <taxon>Marchantiophyta</taxon>
        <taxon>Marchantiopsida</taxon>
        <taxon>Marchantiidae</taxon>
        <taxon>Marchantiales</taxon>
        <taxon>Ricciaceae</taxon>
        <taxon>Riccia</taxon>
    </lineage>
</organism>
<evidence type="ECO:0000256" key="5">
    <source>
        <dbReference type="ARBA" id="ARBA00022692"/>
    </source>
</evidence>
<dbReference type="PANTHER" id="PTHR21266">
    <property type="entry name" value="IRON-SULFUR DOMAIN CONTAINING PROTEIN"/>
    <property type="match status" value="1"/>
</dbReference>
<keyword evidence="8" id="KW-0809">Transit peptide</keyword>
<feature type="transmembrane region" description="Helical" evidence="15">
    <location>
        <begin position="488"/>
        <end position="507"/>
    </location>
</feature>
<accession>A0ABD3GSS0</accession>
<dbReference type="GO" id="GO:0051537">
    <property type="term" value="F:2 iron, 2 sulfur cluster binding"/>
    <property type="evidence" value="ECO:0007669"/>
    <property type="project" value="UniProtKB-KW"/>
</dbReference>
<dbReference type="Pfam" id="PF08417">
    <property type="entry name" value="PaO"/>
    <property type="match status" value="1"/>
</dbReference>
<dbReference type="InterPro" id="IPR036922">
    <property type="entry name" value="Rieske_2Fe-2S_sf"/>
</dbReference>
<evidence type="ECO:0000256" key="3">
    <source>
        <dbReference type="ARBA" id="ARBA00022528"/>
    </source>
</evidence>
<dbReference type="PROSITE" id="PS51296">
    <property type="entry name" value="RIESKE"/>
    <property type="match status" value="1"/>
</dbReference>
<evidence type="ECO:0000256" key="4">
    <source>
        <dbReference type="ARBA" id="ARBA00022640"/>
    </source>
</evidence>
<keyword evidence="10" id="KW-0560">Oxidoreductase</keyword>
<keyword evidence="3" id="KW-0150">Chloroplast</keyword>
<dbReference type="SUPFAM" id="SSF55961">
    <property type="entry name" value="Bet v1-like"/>
    <property type="match status" value="1"/>
</dbReference>
<evidence type="ECO:0000256" key="13">
    <source>
        <dbReference type="ARBA" id="ARBA00023136"/>
    </source>
</evidence>
<proteinExistence type="predicted"/>
<feature type="region of interest" description="Disordered" evidence="14">
    <location>
        <begin position="44"/>
        <end position="73"/>
    </location>
</feature>
<dbReference type="GO" id="GO:0016020">
    <property type="term" value="C:membrane"/>
    <property type="evidence" value="ECO:0007669"/>
    <property type="project" value="UniProtKB-SubCell"/>
</dbReference>
<evidence type="ECO:0000256" key="2">
    <source>
        <dbReference type="ARBA" id="ARBA00004370"/>
    </source>
</evidence>
<evidence type="ECO:0000313" key="17">
    <source>
        <dbReference type="EMBL" id="KAL3681130.1"/>
    </source>
</evidence>
<evidence type="ECO:0000256" key="11">
    <source>
        <dbReference type="ARBA" id="ARBA00023004"/>
    </source>
</evidence>
<evidence type="ECO:0000256" key="6">
    <source>
        <dbReference type="ARBA" id="ARBA00022714"/>
    </source>
</evidence>
<dbReference type="InterPro" id="IPR050584">
    <property type="entry name" value="Cholesterol_7-desaturase"/>
</dbReference>
<evidence type="ECO:0000256" key="15">
    <source>
        <dbReference type="SAM" id="Phobius"/>
    </source>
</evidence>
<evidence type="ECO:0000256" key="1">
    <source>
        <dbReference type="ARBA" id="ARBA00004229"/>
    </source>
</evidence>
<evidence type="ECO:0000313" key="18">
    <source>
        <dbReference type="Proteomes" id="UP001633002"/>
    </source>
</evidence>
<feature type="domain" description="Rieske" evidence="16">
    <location>
        <begin position="99"/>
        <end position="209"/>
    </location>
</feature>
<protein>
    <recommendedName>
        <fullName evidence="16">Rieske domain-containing protein</fullName>
    </recommendedName>
</protein>
<dbReference type="InterPro" id="IPR013626">
    <property type="entry name" value="PaO"/>
</dbReference>
<keyword evidence="18" id="KW-1185">Reference proteome</keyword>
<dbReference type="Proteomes" id="UP001633002">
    <property type="component" value="Unassembled WGS sequence"/>
</dbReference>
<evidence type="ECO:0000256" key="14">
    <source>
        <dbReference type="SAM" id="MobiDB-lite"/>
    </source>
</evidence>